<dbReference type="Pfam" id="PF08889">
    <property type="entry name" value="WbqC"/>
    <property type="match status" value="1"/>
</dbReference>
<keyword evidence="2" id="KW-1185">Reference proteome</keyword>
<evidence type="ECO:0000313" key="1">
    <source>
        <dbReference type="EMBL" id="MEY8246522.1"/>
    </source>
</evidence>
<dbReference type="RefSeq" id="WP_148464435.1">
    <property type="nucleotide sequence ID" value="NZ_JBCLPP010000053.1"/>
</dbReference>
<organism evidence="1 2">
    <name type="scientific">Heminiphilus faecis</name>
    <dbReference type="NCBI Taxonomy" id="2601703"/>
    <lineage>
        <taxon>Bacteria</taxon>
        <taxon>Pseudomonadati</taxon>
        <taxon>Bacteroidota</taxon>
        <taxon>Bacteroidia</taxon>
        <taxon>Bacteroidales</taxon>
        <taxon>Muribaculaceae</taxon>
        <taxon>Heminiphilus</taxon>
    </lineage>
</organism>
<accession>A0ABV4CZU6</accession>
<comment type="caution">
    <text evidence="1">The sequence shown here is derived from an EMBL/GenBank/DDBJ whole genome shotgun (WGS) entry which is preliminary data.</text>
</comment>
<dbReference type="EMBL" id="JBCLPP010000053">
    <property type="protein sequence ID" value="MEY8246522.1"/>
    <property type="molecule type" value="Genomic_DNA"/>
</dbReference>
<proteinExistence type="predicted"/>
<gene>
    <name evidence="1" type="ORF">AAK873_12980</name>
</gene>
<dbReference type="InterPro" id="IPR014985">
    <property type="entry name" value="WbqC"/>
</dbReference>
<sequence>MNSSPLVKYPDINVVLPPVYCGSVRYYAAMAQYGAVTIDITRRFNKRDKDCHRCVIEGPNGVQRLTVPLEKPQEWRSTRLSDVKVSSHGEWWHVHWGAICSAYGRTPYFEYYADDLRPTYSGDIELLVDLDAAIDRFCRGALGIGCCNSTEAYNEVAAGATSVKDIPYYQIWASRFGFTPGLSVLDLIFNMGPEAPLVLREMTL</sequence>
<dbReference type="Proteomes" id="UP001565200">
    <property type="component" value="Unassembled WGS sequence"/>
</dbReference>
<name>A0ABV4CZU6_9BACT</name>
<reference evidence="1 2" key="1">
    <citation type="submission" date="2024-03" db="EMBL/GenBank/DDBJ databases">
        <title>Mouse gut bacterial collection (mGBC) of GemPharmatech.</title>
        <authorList>
            <person name="He Y."/>
            <person name="Dong L."/>
            <person name="Wu D."/>
            <person name="Gao X."/>
            <person name="Lin Z."/>
        </authorList>
    </citation>
    <scope>NUCLEOTIDE SEQUENCE [LARGE SCALE GENOMIC DNA]</scope>
    <source>
        <strain evidence="1 2">54-13</strain>
    </source>
</reference>
<protein>
    <submittedName>
        <fullName evidence="1">WbqC family protein</fullName>
    </submittedName>
</protein>
<evidence type="ECO:0000313" key="2">
    <source>
        <dbReference type="Proteomes" id="UP001565200"/>
    </source>
</evidence>